<dbReference type="Proteomes" id="UP000262379">
    <property type="component" value="Unassembled WGS sequence"/>
</dbReference>
<gene>
    <name evidence="2" type="ORF">DY251_07430</name>
</gene>
<feature type="transmembrane region" description="Helical" evidence="1">
    <location>
        <begin position="56"/>
        <end position="82"/>
    </location>
</feature>
<feature type="transmembrane region" description="Helical" evidence="1">
    <location>
        <begin position="103"/>
        <end position="126"/>
    </location>
</feature>
<feature type="transmembrane region" description="Helical" evidence="1">
    <location>
        <begin position="132"/>
        <end position="153"/>
    </location>
</feature>
<organism evidence="2 3">
    <name type="scientific">Mesorhizobium denitrificans</name>
    <dbReference type="NCBI Taxonomy" id="2294114"/>
    <lineage>
        <taxon>Bacteria</taxon>
        <taxon>Pseudomonadati</taxon>
        <taxon>Pseudomonadota</taxon>
        <taxon>Alphaproteobacteria</taxon>
        <taxon>Hyphomicrobiales</taxon>
        <taxon>Phyllobacteriaceae</taxon>
        <taxon>Mesorhizobium</taxon>
    </lineage>
</organism>
<dbReference type="RefSeq" id="WP_116623245.1">
    <property type="nucleotide sequence ID" value="NZ_QURN01000005.1"/>
</dbReference>
<keyword evidence="3" id="KW-1185">Reference proteome</keyword>
<dbReference type="InterPro" id="IPR018723">
    <property type="entry name" value="DUF2254_membrane"/>
</dbReference>
<keyword evidence="1" id="KW-0812">Transmembrane</keyword>
<protein>
    <submittedName>
        <fullName evidence="2">DUF2254 domain-containing protein</fullName>
    </submittedName>
</protein>
<comment type="caution">
    <text evidence="2">The sequence shown here is derived from an EMBL/GenBank/DDBJ whole genome shotgun (WGS) entry which is preliminary data.</text>
</comment>
<evidence type="ECO:0000313" key="2">
    <source>
        <dbReference type="EMBL" id="RFC68103.1"/>
    </source>
</evidence>
<dbReference type="AlphaFoldDB" id="A0A371XFZ1"/>
<sequence length="425" mass="46387">MTIWNWRLRKIGQALWLRASIFCFAAVFVAVFANHLGFFVPDWLPSKIGADSVQSILAIIASSMLAVTTFSLTAMVGALVAATQNVTPRAGRLLMADKTTHNVLSTFLGAFLFSLVGLIALGAGAYNQQGRTVLFAATIIMITIIVGTLLRWIEHLSTFGRITDTTDRVEDAATKAIRQRRQIPYLGGVMRQRDLDLATAAMLGTPVNVTQYGYVQHVDVGLLDRLCKQTRAEVDIFCLPGSYVGPNQPVAVVTTAGISSDMQAEFARAFEIDDVRAFDQDPRFGLCVLTEIASRALSPAVNDPGTAIDVIGRHLRILAIWAEPQPTPDEPLSHRVRVPDLEINDLFDDAFRPIARDGAALVEIQLRLQKALVALARIGEERYRANAIRHSREAIVRASKTGMIESDLALIEAAAKAVDRAQALT</sequence>
<dbReference type="Pfam" id="PF10011">
    <property type="entry name" value="DUF2254"/>
    <property type="match status" value="1"/>
</dbReference>
<dbReference type="EMBL" id="QURN01000005">
    <property type="protein sequence ID" value="RFC68103.1"/>
    <property type="molecule type" value="Genomic_DNA"/>
</dbReference>
<proteinExistence type="predicted"/>
<accession>A0A371XFZ1</accession>
<evidence type="ECO:0000256" key="1">
    <source>
        <dbReference type="SAM" id="Phobius"/>
    </source>
</evidence>
<keyword evidence="1" id="KW-0472">Membrane</keyword>
<feature type="transmembrane region" description="Helical" evidence="1">
    <location>
        <begin position="15"/>
        <end position="36"/>
    </location>
</feature>
<name>A0A371XFZ1_9HYPH</name>
<reference evidence="3" key="1">
    <citation type="submission" date="2018-08" db="EMBL/GenBank/DDBJ databases">
        <authorList>
            <person name="Im W.T."/>
        </authorList>
    </citation>
    <scope>NUCLEOTIDE SEQUENCE [LARGE SCALE GENOMIC DNA]</scope>
    <source>
        <strain evidence="3">LA-28</strain>
    </source>
</reference>
<keyword evidence="1" id="KW-1133">Transmembrane helix</keyword>
<evidence type="ECO:0000313" key="3">
    <source>
        <dbReference type="Proteomes" id="UP000262379"/>
    </source>
</evidence>